<dbReference type="AlphaFoldDB" id="A0A9W6U208"/>
<accession>A0A9W6U208</accession>
<comment type="caution">
    <text evidence="2">The sequence shown here is derived from an EMBL/GenBank/DDBJ whole genome shotgun (WGS) entry which is preliminary data.</text>
</comment>
<evidence type="ECO:0000313" key="3">
    <source>
        <dbReference type="Proteomes" id="UP001165121"/>
    </source>
</evidence>
<feature type="region of interest" description="Disordered" evidence="1">
    <location>
        <begin position="95"/>
        <end position="150"/>
    </location>
</feature>
<dbReference type="EMBL" id="BSXT01000320">
    <property type="protein sequence ID" value="GMF24354.1"/>
    <property type="molecule type" value="Genomic_DNA"/>
</dbReference>
<keyword evidence="3" id="KW-1185">Reference proteome</keyword>
<organism evidence="2 3">
    <name type="scientific">Phytophthora fragariaefolia</name>
    <dbReference type="NCBI Taxonomy" id="1490495"/>
    <lineage>
        <taxon>Eukaryota</taxon>
        <taxon>Sar</taxon>
        <taxon>Stramenopiles</taxon>
        <taxon>Oomycota</taxon>
        <taxon>Peronosporomycetes</taxon>
        <taxon>Peronosporales</taxon>
        <taxon>Peronosporaceae</taxon>
        <taxon>Phytophthora</taxon>
    </lineage>
</organism>
<dbReference type="Proteomes" id="UP001165121">
    <property type="component" value="Unassembled WGS sequence"/>
</dbReference>
<name>A0A9W6U208_9STRA</name>
<feature type="compositionally biased region" description="Polar residues" evidence="1">
    <location>
        <begin position="118"/>
        <end position="147"/>
    </location>
</feature>
<feature type="compositionally biased region" description="Polar residues" evidence="1">
    <location>
        <begin position="99"/>
        <end position="109"/>
    </location>
</feature>
<dbReference type="OrthoDB" id="104968at2759"/>
<evidence type="ECO:0000256" key="1">
    <source>
        <dbReference type="SAM" id="MobiDB-lite"/>
    </source>
</evidence>
<reference evidence="2" key="1">
    <citation type="submission" date="2023-04" db="EMBL/GenBank/DDBJ databases">
        <title>Phytophthora fragariaefolia NBRC 109709.</title>
        <authorList>
            <person name="Ichikawa N."/>
            <person name="Sato H."/>
            <person name="Tonouchi N."/>
        </authorList>
    </citation>
    <scope>NUCLEOTIDE SEQUENCE</scope>
    <source>
        <strain evidence="2">NBRC 109709</strain>
    </source>
</reference>
<evidence type="ECO:0000313" key="2">
    <source>
        <dbReference type="EMBL" id="GMF24354.1"/>
    </source>
</evidence>
<proteinExistence type="predicted"/>
<gene>
    <name evidence="2" type="ORF">Pfra01_000407800</name>
</gene>
<protein>
    <submittedName>
        <fullName evidence="2">Unnamed protein product</fullName>
    </submittedName>
</protein>
<sequence>METCPVLFRSPAPAFSLHQSGDGSFCPITRCGACQPFSAEFSSSSMHQLPVQATPLTAEAVPPPSSPDQAAPLTAWSQDPPATFAAFAQSQFAVPASQGPRTRTTLTPVPQTPAPPRSLQTMAEDSTQAWYDSQTSRSGSQSIQQPRASPKPLFAWTTEAADYLLRARFDTLKHRFQGTRSAKQLAAAWLMVTVQTIQHYGLEVSPAQCKSKVRFRQIVLLKAHLIDTTFCRFLLQIKHMHKQYTVCRVSQEKTGNDTANSLKEPPCYSTMGEVWTGRAGMDTVTGLHKCGIHTLGERTPSVYDTY</sequence>